<name>A0AA36UIU6_9NEIS</name>
<dbReference type="Proteomes" id="UP000004982">
    <property type="component" value="Unassembled WGS sequence"/>
</dbReference>
<evidence type="ECO:0000313" key="2">
    <source>
        <dbReference type="Proteomes" id="UP000004982"/>
    </source>
</evidence>
<reference evidence="1 2" key="1">
    <citation type="submission" date="2011-05" db="EMBL/GenBank/DDBJ databases">
        <authorList>
            <person name="Muzny D."/>
            <person name="Qin X."/>
            <person name="Deng J."/>
            <person name="Jiang H."/>
            <person name="Liu Y."/>
            <person name="Qu J."/>
            <person name="Song X.-Z."/>
            <person name="Zhang L."/>
            <person name="Thornton R."/>
            <person name="Coyle M."/>
            <person name="Francisco L."/>
            <person name="Jackson L."/>
            <person name="Javaid M."/>
            <person name="Korchina V."/>
            <person name="Kovar C."/>
            <person name="Mata R."/>
            <person name="Mathew T."/>
            <person name="Ngo R."/>
            <person name="Nguyen L."/>
            <person name="Nguyen N."/>
            <person name="Okwuonu G."/>
            <person name="Ongeri F."/>
            <person name="Pham C."/>
            <person name="Simmons D."/>
            <person name="Wilczek-Boney K."/>
            <person name="Hale W."/>
            <person name="Jakkamsetti A."/>
            <person name="Pham P."/>
            <person name="Ruth R."/>
            <person name="San Lucas F."/>
            <person name="Warren J."/>
            <person name="Zhang J."/>
            <person name="Zhao Z."/>
            <person name="Zhou C."/>
            <person name="Zhu D."/>
            <person name="Lee S."/>
            <person name="Bess C."/>
            <person name="Blankenburg K."/>
            <person name="Forbes L."/>
            <person name="Fu Q."/>
            <person name="Gubbala S."/>
            <person name="Hirani K."/>
            <person name="Jayaseelan J.C."/>
            <person name="Lara F."/>
            <person name="Munidasa M."/>
            <person name="Palculict T."/>
            <person name="Patil S."/>
            <person name="Pu L.-L."/>
            <person name="Saada N."/>
            <person name="Tang L."/>
            <person name="Weissenberger G."/>
            <person name="Zhu Y."/>
            <person name="Hemphill L."/>
            <person name="Shang Y."/>
            <person name="Youmans B."/>
            <person name="Ayvaz T."/>
            <person name="Ross M."/>
            <person name="Santibanez J."/>
            <person name="Aqrawi P."/>
            <person name="Gross S."/>
            <person name="Joshi V."/>
            <person name="Fowler G."/>
            <person name="Nazareth L."/>
            <person name="Reid J."/>
            <person name="Worley K."/>
            <person name="Petrosino J."/>
            <person name="Highlander S."/>
            <person name="Gibbs R."/>
        </authorList>
    </citation>
    <scope>NUCLEOTIDE SEQUENCE [LARGE SCALE GENOMIC DNA]</scope>
    <source>
        <strain evidence="1 2">ATCC 33926</strain>
    </source>
</reference>
<dbReference type="EMBL" id="AFQE01000081">
    <property type="protein sequence ID" value="EGQ76714.1"/>
    <property type="molecule type" value="Genomic_DNA"/>
</dbReference>
<sequence>MFSSAAANWLAANPQNASRIGKIVLRMGWFPFQGKNSSIGV</sequence>
<gene>
    <name evidence="1" type="ORF">HMPREF9418_1694</name>
</gene>
<comment type="caution">
    <text evidence="1">The sequence shown here is derived from an EMBL/GenBank/DDBJ whole genome shotgun (WGS) entry which is preliminary data.</text>
</comment>
<proteinExistence type="predicted"/>
<organism evidence="1 2">
    <name type="scientific">Neisseria macacae ATCC 33926</name>
    <dbReference type="NCBI Taxonomy" id="997348"/>
    <lineage>
        <taxon>Bacteria</taxon>
        <taxon>Pseudomonadati</taxon>
        <taxon>Pseudomonadota</taxon>
        <taxon>Betaproteobacteria</taxon>
        <taxon>Neisseriales</taxon>
        <taxon>Neisseriaceae</taxon>
        <taxon>Neisseria</taxon>
    </lineage>
</organism>
<dbReference type="AlphaFoldDB" id="A0AA36UIU6"/>
<accession>A0AA36UIU6</accession>
<evidence type="ECO:0000313" key="1">
    <source>
        <dbReference type="EMBL" id="EGQ76714.1"/>
    </source>
</evidence>
<protein>
    <submittedName>
        <fullName evidence="1">Uncharacterized protein</fullName>
    </submittedName>
</protein>